<dbReference type="SUPFAM" id="SSF48179">
    <property type="entry name" value="6-phosphogluconate dehydrogenase C-terminal domain-like"/>
    <property type="match status" value="1"/>
</dbReference>
<dbReference type="PANTHER" id="PTHR43060">
    <property type="entry name" value="3-HYDROXYISOBUTYRATE DEHYDROGENASE-LIKE 1, MITOCHONDRIAL-RELATED"/>
    <property type="match status" value="1"/>
</dbReference>
<dbReference type="Gene3D" id="3.40.50.720">
    <property type="entry name" value="NAD(P)-binding Rossmann-like Domain"/>
    <property type="match status" value="1"/>
</dbReference>
<dbReference type="GO" id="GO:0016054">
    <property type="term" value="P:organic acid catabolic process"/>
    <property type="evidence" value="ECO:0007669"/>
    <property type="project" value="UniProtKB-ARBA"/>
</dbReference>
<feature type="domain" description="3-hydroxyisobutyrate dehydrogenase-like NAD-binding" evidence="6">
    <location>
        <begin position="187"/>
        <end position="291"/>
    </location>
</feature>
<dbReference type="PANTHER" id="PTHR43060:SF15">
    <property type="entry name" value="3-HYDROXYISOBUTYRATE DEHYDROGENASE-LIKE 1, MITOCHONDRIAL-RELATED"/>
    <property type="match status" value="1"/>
</dbReference>
<organism evidence="7 8">
    <name type="scientific">Nocardia yunnanensis</name>
    <dbReference type="NCBI Taxonomy" id="2382165"/>
    <lineage>
        <taxon>Bacteria</taxon>
        <taxon>Bacillati</taxon>
        <taxon>Actinomycetota</taxon>
        <taxon>Actinomycetes</taxon>
        <taxon>Mycobacteriales</taxon>
        <taxon>Nocardiaceae</taxon>
        <taxon>Nocardia</taxon>
    </lineage>
</organism>
<dbReference type="InterPro" id="IPR015815">
    <property type="entry name" value="HIBADH-related"/>
</dbReference>
<dbReference type="SUPFAM" id="SSF51735">
    <property type="entry name" value="NAD(P)-binding Rossmann-fold domains"/>
    <property type="match status" value="1"/>
</dbReference>
<dbReference type="PIRSF" id="PIRSF000103">
    <property type="entry name" value="HIBADH"/>
    <property type="match status" value="1"/>
</dbReference>
<feature type="domain" description="6-phosphogluconate dehydrogenase NADP-binding" evidence="5">
    <location>
        <begin position="26"/>
        <end position="183"/>
    </location>
</feature>
<evidence type="ECO:0000313" key="8">
    <source>
        <dbReference type="Proteomes" id="UP000267164"/>
    </source>
</evidence>
<dbReference type="Gene3D" id="1.10.1040.10">
    <property type="entry name" value="N-(1-d-carboxylethyl)-l-norvaline Dehydrogenase, domain 2"/>
    <property type="match status" value="1"/>
</dbReference>
<evidence type="ECO:0000256" key="3">
    <source>
        <dbReference type="ARBA" id="ARBA00023027"/>
    </source>
</evidence>
<dbReference type="Proteomes" id="UP000267164">
    <property type="component" value="Chromosome"/>
</dbReference>
<dbReference type="InterPro" id="IPR013328">
    <property type="entry name" value="6PGD_dom2"/>
</dbReference>
<evidence type="ECO:0000259" key="6">
    <source>
        <dbReference type="Pfam" id="PF14833"/>
    </source>
</evidence>
<dbReference type="GO" id="GO:0050661">
    <property type="term" value="F:NADP binding"/>
    <property type="evidence" value="ECO:0007669"/>
    <property type="project" value="InterPro"/>
</dbReference>
<dbReference type="EMBL" id="CP032568">
    <property type="protein sequence ID" value="AYF73108.1"/>
    <property type="molecule type" value="Genomic_DNA"/>
</dbReference>
<evidence type="ECO:0000256" key="4">
    <source>
        <dbReference type="PIRSR" id="PIRSR000103-1"/>
    </source>
</evidence>
<keyword evidence="3" id="KW-0520">NAD</keyword>
<dbReference type="InterPro" id="IPR036291">
    <property type="entry name" value="NAD(P)-bd_dom_sf"/>
</dbReference>
<dbReference type="KEGG" id="nyu:D7D52_03625"/>
<evidence type="ECO:0000256" key="2">
    <source>
        <dbReference type="ARBA" id="ARBA00023002"/>
    </source>
</evidence>
<name>A0A386Z5W4_9NOCA</name>
<dbReference type="GO" id="GO:0016491">
    <property type="term" value="F:oxidoreductase activity"/>
    <property type="evidence" value="ECO:0007669"/>
    <property type="project" value="UniProtKB-KW"/>
</dbReference>
<reference evidence="7 8" key="1">
    <citation type="submission" date="2018-09" db="EMBL/GenBank/DDBJ databases">
        <title>Nocardia yunnanensis sp. nov., an actinomycete isolated from a soil sample.</title>
        <authorList>
            <person name="Zhang J."/>
        </authorList>
    </citation>
    <scope>NUCLEOTIDE SEQUENCE [LARGE SCALE GENOMIC DNA]</scope>
    <source>
        <strain evidence="7 8">CFHS0054</strain>
    </source>
</reference>
<protein>
    <submittedName>
        <fullName evidence="7">NAD(P)-dependent oxidoreductase</fullName>
    </submittedName>
</protein>
<gene>
    <name evidence="7" type="ORF">D7D52_03625</name>
</gene>
<dbReference type="Pfam" id="PF03446">
    <property type="entry name" value="NAD_binding_2"/>
    <property type="match status" value="1"/>
</dbReference>
<dbReference type="OrthoDB" id="3185659at2"/>
<accession>A0A386Z5W4</accession>
<evidence type="ECO:0000256" key="1">
    <source>
        <dbReference type="ARBA" id="ARBA00009080"/>
    </source>
</evidence>
<sequence length="311" mass="32118">MGDRPGAECRWRAGVPAVSEAAEFAVGFIGLGNMGAPMAHRLTDWPGGLVVCDMRPDAVQPFIDAGAKAAETPAELAENCRVVSIVVLDDAQVRTVIAGPDGLLRTAKPGTVLAVHSTISDRTAAELAAECATRGVEFVDAPISGGAPAAQRGALAIMVGGSATAFEAVREPFGRFGSLVIHAGEVGAGTRMKLARNLLHFVAFTAAAEAQRLAEASGLDLAALGKVVRHSDSHTGGPGAIMLRKTTAPVEPDDFWFPILGHVRDLGEKDLSLALDLASRLNIDLPLAQRALHDLGDGLGVGPGPLAKEHS</sequence>
<dbReference type="InterPro" id="IPR002204">
    <property type="entry name" value="3-OH-isobutyrate_DH-rel_CS"/>
</dbReference>
<dbReference type="AlphaFoldDB" id="A0A386Z5W4"/>
<dbReference type="GO" id="GO:0051287">
    <property type="term" value="F:NAD binding"/>
    <property type="evidence" value="ECO:0007669"/>
    <property type="project" value="InterPro"/>
</dbReference>
<dbReference type="InterPro" id="IPR029154">
    <property type="entry name" value="HIBADH-like_NADP-bd"/>
</dbReference>
<comment type="similarity">
    <text evidence="1">Belongs to the HIBADH-related family.</text>
</comment>
<evidence type="ECO:0000259" key="5">
    <source>
        <dbReference type="Pfam" id="PF03446"/>
    </source>
</evidence>
<dbReference type="Pfam" id="PF14833">
    <property type="entry name" value="NAD_binding_11"/>
    <property type="match status" value="1"/>
</dbReference>
<keyword evidence="2" id="KW-0560">Oxidoreductase</keyword>
<dbReference type="PROSITE" id="PS00895">
    <property type="entry name" value="3_HYDROXYISOBUT_DH"/>
    <property type="match status" value="1"/>
</dbReference>
<proteinExistence type="inferred from homology"/>
<dbReference type="InterPro" id="IPR006115">
    <property type="entry name" value="6PGDH_NADP-bd"/>
</dbReference>
<feature type="active site" evidence="4">
    <location>
        <position position="193"/>
    </location>
</feature>
<dbReference type="InterPro" id="IPR008927">
    <property type="entry name" value="6-PGluconate_DH-like_C_sf"/>
</dbReference>
<evidence type="ECO:0000313" key="7">
    <source>
        <dbReference type="EMBL" id="AYF73108.1"/>
    </source>
</evidence>
<keyword evidence="8" id="KW-1185">Reference proteome</keyword>